<evidence type="ECO:0000256" key="4">
    <source>
        <dbReference type="ARBA" id="ARBA00022475"/>
    </source>
</evidence>
<dbReference type="SUPFAM" id="SSF81665">
    <property type="entry name" value="Calcium ATPase, transmembrane domain M"/>
    <property type="match status" value="1"/>
</dbReference>
<gene>
    <name evidence="17" type="ORF">MNBD_GAMMA11-1883</name>
</gene>
<dbReference type="CDD" id="cd02094">
    <property type="entry name" value="P-type_ATPase_Cu-like"/>
    <property type="match status" value="1"/>
</dbReference>
<dbReference type="InterPro" id="IPR001757">
    <property type="entry name" value="P_typ_ATPase"/>
</dbReference>
<dbReference type="InterPro" id="IPR018303">
    <property type="entry name" value="ATPase_P-typ_P_site"/>
</dbReference>
<dbReference type="GO" id="GO:0043682">
    <property type="term" value="F:P-type divalent copper transporter activity"/>
    <property type="evidence" value="ECO:0007669"/>
    <property type="project" value="TreeGrafter"/>
</dbReference>
<dbReference type="EC" id="3.6.3.3" evidence="17"/>
<dbReference type="InterPro" id="IPR036412">
    <property type="entry name" value="HAD-like_sf"/>
</dbReference>
<sequence length="838" mass="91154">MSSQHPAELGITPSETVCFHCALPVNNANRVDKNIQETPRHFCCHGCSSVCEMIYDSGLEGFYQRTPQGRPLSPPPEPPQETTLYDIDDVQREFVQNIPPTSEQASGQTSGDQHRQMHLIVEGIHCSACVWLIERSLTKHRGIMGVKVNLSRKQLFISWDNAQTKISTIIKHLGRIGYAAIPYNPESAEGVIKKQNHALLLRMAFAAFCMMNLLWISVALYSGADEGGFKSLFQWLGFALATPTLLYSGWPFLRGAWLSIKHLNLGMDVPIATGALATYSYSVFVTLNPSSVGEVYYDTVVNFIFVILVGRFLEAKSKRHAVTATQRLMDLQPRVASAIRNNETCIVPIRALQVNENILVKPGEKIPVDGIVVAGESSVDEALLSGESTPLKKRPKDHLFAGTINIDNALTVKITATLQNTSLGRIISLVEQAQASKAPIQCTADKIVPWFISTTLLLATLTFIYWSSESFELALLAATSVLIITCPCAFGLATPMSIAVASGLAARHGLLIKNGAVLELLSSITHFVFDKTGTLTEGKMRVKSITTHNDKYALLEKVACLESRSEHAIARAILDEAASQNMSISPLRVKHFSNQPGMGVSGEVDQSMVFIGNARWLTKNTIDLQPAYIQQSSELEEKGISCIHIGLEKSHIGFIAIADQLRNGARELITNLRKSGIELSLLSGDKQAVVEAIANELGGMNVIAEVLPAEKDGLIKKLQRKGDQIAMIGDGVNDAPALIRADVGIAIGSGTDVSIESADIVLLNNDLHKICLAAELSRRTLRTIRQNIALSIAYNTVMIPLAMMAFITPLFAAIAMPLSSLAVIGNASRIRSLFKNLS</sequence>
<dbReference type="GO" id="GO:0005886">
    <property type="term" value="C:plasma membrane"/>
    <property type="evidence" value="ECO:0007669"/>
    <property type="project" value="UniProtKB-SubCell"/>
</dbReference>
<dbReference type="InterPro" id="IPR021993">
    <property type="entry name" value="ATPase-cat-bd"/>
</dbReference>
<dbReference type="InterPro" id="IPR006121">
    <property type="entry name" value="HMA_dom"/>
</dbReference>
<evidence type="ECO:0000256" key="13">
    <source>
        <dbReference type="ARBA" id="ARBA00023065"/>
    </source>
</evidence>
<dbReference type="PRINTS" id="PR00943">
    <property type="entry name" value="CUATPASE"/>
</dbReference>
<dbReference type="SUPFAM" id="SSF81660">
    <property type="entry name" value="Metal cation-transporting ATPase, ATP-binding domain N"/>
    <property type="match status" value="1"/>
</dbReference>
<dbReference type="SFLD" id="SFLDG00002">
    <property type="entry name" value="C1.7:_P-type_atpase_like"/>
    <property type="match status" value="1"/>
</dbReference>
<dbReference type="GO" id="GO:0055070">
    <property type="term" value="P:copper ion homeostasis"/>
    <property type="evidence" value="ECO:0007669"/>
    <property type="project" value="TreeGrafter"/>
</dbReference>
<evidence type="ECO:0000256" key="5">
    <source>
        <dbReference type="ARBA" id="ARBA00022553"/>
    </source>
</evidence>
<dbReference type="InterPro" id="IPR044492">
    <property type="entry name" value="P_typ_ATPase_HD_dom"/>
</dbReference>
<dbReference type="Pfam" id="PF00122">
    <property type="entry name" value="E1-E2_ATPase"/>
    <property type="match status" value="1"/>
</dbReference>
<dbReference type="SUPFAM" id="SSF81653">
    <property type="entry name" value="Calcium ATPase, transduction domain A"/>
    <property type="match status" value="1"/>
</dbReference>
<dbReference type="SUPFAM" id="SSF56784">
    <property type="entry name" value="HAD-like"/>
    <property type="match status" value="1"/>
</dbReference>
<dbReference type="Gene3D" id="3.40.1110.10">
    <property type="entry name" value="Calcium-transporting ATPase, cytoplasmic domain N"/>
    <property type="match status" value="1"/>
</dbReference>
<dbReference type="PANTHER" id="PTHR43520:SF5">
    <property type="entry name" value="CATION-TRANSPORTING P-TYPE ATPASE-RELATED"/>
    <property type="match status" value="1"/>
</dbReference>
<dbReference type="AlphaFoldDB" id="A0A3B0WU39"/>
<dbReference type="PROSITE" id="PS01047">
    <property type="entry name" value="HMA_1"/>
    <property type="match status" value="1"/>
</dbReference>
<keyword evidence="10" id="KW-0460">Magnesium</keyword>
<accession>A0A3B0WU39</accession>
<dbReference type="InterPro" id="IPR008250">
    <property type="entry name" value="ATPase_P-typ_transduc_dom_A_sf"/>
</dbReference>
<dbReference type="InterPro" id="IPR059000">
    <property type="entry name" value="ATPase_P-type_domA"/>
</dbReference>
<evidence type="ECO:0000256" key="14">
    <source>
        <dbReference type="ARBA" id="ARBA00023136"/>
    </source>
</evidence>
<evidence type="ECO:0000256" key="1">
    <source>
        <dbReference type="ARBA" id="ARBA00004651"/>
    </source>
</evidence>
<evidence type="ECO:0000256" key="8">
    <source>
        <dbReference type="ARBA" id="ARBA00022741"/>
    </source>
</evidence>
<dbReference type="CDD" id="cd00371">
    <property type="entry name" value="HMA"/>
    <property type="match status" value="1"/>
</dbReference>
<evidence type="ECO:0000256" key="12">
    <source>
        <dbReference type="ARBA" id="ARBA00022989"/>
    </source>
</evidence>
<keyword evidence="6 15" id="KW-0812">Transmembrane</keyword>
<dbReference type="InterPro" id="IPR036163">
    <property type="entry name" value="HMA_dom_sf"/>
</dbReference>
<keyword evidence="11" id="KW-1278">Translocase</keyword>
<dbReference type="NCBIfam" id="TIGR01494">
    <property type="entry name" value="ATPase_P-type"/>
    <property type="match status" value="1"/>
</dbReference>
<dbReference type="GO" id="GO:0005524">
    <property type="term" value="F:ATP binding"/>
    <property type="evidence" value="ECO:0007669"/>
    <property type="project" value="UniProtKB-KW"/>
</dbReference>
<feature type="transmembrane region" description="Helical" evidence="15">
    <location>
        <begin position="447"/>
        <end position="467"/>
    </location>
</feature>
<dbReference type="SFLD" id="SFLDS00003">
    <property type="entry name" value="Haloacid_Dehalogenase"/>
    <property type="match status" value="1"/>
</dbReference>
<dbReference type="PANTHER" id="PTHR43520">
    <property type="entry name" value="ATP7, ISOFORM B"/>
    <property type="match status" value="1"/>
</dbReference>
<keyword evidence="14 15" id="KW-0472">Membrane</keyword>
<dbReference type="PRINTS" id="PR00119">
    <property type="entry name" value="CATATPASE"/>
</dbReference>
<keyword evidence="9" id="KW-0067">ATP-binding</keyword>
<evidence type="ECO:0000256" key="6">
    <source>
        <dbReference type="ARBA" id="ARBA00022692"/>
    </source>
</evidence>
<evidence type="ECO:0000256" key="9">
    <source>
        <dbReference type="ARBA" id="ARBA00022840"/>
    </source>
</evidence>
<evidence type="ECO:0000256" key="7">
    <source>
        <dbReference type="ARBA" id="ARBA00022723"/>
    </source>
</evidence>
<feature type="transmembrane region" description="Helical" evidence="15">
    <location>
        <begin position="473"/>
        <end position="493"/>
    </location>
</feature>
<evidence type="ECO:0000259" key="16">
    <source>
        <dbReference type="PROSITE" id="PS50846"/>
    </source>
</evidence>
<evidence type="ECO:0000256" key="15">
    <source>
        <dbReference type="SAM" id="Phobius"/>
    </source>
</evidence>
<dbReference type="FunFam" id="2.70.150.10:FF:000002">
    <property type="entry name" value="Copper-transporting ATPase 1, putative"/>
    <property type="match status" value="1"/>
</dbReference>
<comment type="similarity">
    <text evidence="2">Belongs to the cation transport ATPase (P-type) (TC 3.A.3) family. Type IB subfamily.</text>
</comment>
<dbReference type="InterPro" id="IPR023299">
    <property type="entry name" value="ATPase_P-typ_cyto_dom_N"/>
</dbReference>
<dbReference type="InterPro" id="IPR027256">
    <property type="entry name" value="P-typ_ATPase_IB"/>
</dbReference>
<dbReference type="SFLD" id="SFLDF00027">
    <property type="entry name" value="p-type_atpase"/>
    <property type="match status" value="1"/>
</dbReference>
<evidence type="ECO:0000256" key="3">
    <source>
        <dbReference type="ARBA" id="ARBA00022448"/>
    </source>
</evidence>
<dbReference type="EMBL" id="UOFG01000054">
    <property type="protein sequence ID" value="VAW58931.1"/>
    <property type="molecule type" value="Genomic_DNA"/>
</dbReference>
<dbReference type="GO" id="GO:0016887">
    <property type="term" value="F:ATP hydrolysis activity"/>
    <property type="evidence" value="ECO:0007669"/>
    <property type="project" value="InterPro"/>
</dbReference>
<evidence type="ECO:0000256" key="2">
    <source>
        <dbReference type="ARBA" id="ARBA00006024"/>
    </source>
</evidence>
<dbReference type="SUPFAM" id="SSF55008">
    <property type="entry name" value="HMA, heavy metal-associated domain"/>
    <property type="match status" value="1"/>
</dbReference>
<dbReference type="Gene3D" id="3.40.50.1000">
    <property type="entry name" value="HAD superfamily/HAD-like"/>
    <property type="match status" value="1"/>
</dbReference>
<feature type="transmembrane region" description="Helical" evidence="15">
    <location>
        <begin position="232"/>
        <end position="253"/>
    </location>
</feature>
<keyword evidence="17" id="KW-0378">Hydrolase</keyword>
<dbReference type="InterPro" id="IPR017969">
    <property type="entry name" value="Heavy-metal-associated_CS"/>
</dbReference>
<feature type="transmembrane region" description="Helical" evidence="15">
    <location>
        <begin position="295"/>
        <end position="313"/>
    </location>
</feature>
<evidence type="ECO:0000256" key="10">
    <source>
        <dbReference type="ARBA" id="ARBA00022842"/>
    </source>
</evidence>
<protein>
    <submittedName>
        <fullName evidence="17">Lead, cadmium, zinc and mercury transporting ATPase Copper-translocating P-type ATPase</fullName>
        <ecNumber evidence="17">3.6.3.3</ecNumber>
        <ecNumber evidence="17">3.6.3.4</ecNumber>
    </submittedName>
</protein>
<feature type="transmembrane region" description="Helical" evidence="15">
    <location>
        <begin position="265"/>
        <end position="283"/>
    </location>
</feature>
<dbReference type="InterPro" id="IPR023214">
    <property type="entry name" value="HAD_sf"/>
</dbReference>
<dbReference type="Gene3D" id="2.70.150.10">
    <property type="entry name" value="Calcium-transporting ATPase, cytoplasmic transduction domain A"/>
    <property type="match status" value="1"/>
</dbReference>
<keyword evidence="3" id="KW-0813">Transport</keyword>
<proteinExistence type="inferred from homology"/>
<organism evidence="17">
    <name type="scientific">hydrothermal vent metagenome</name>
    <dbReference type="NCBI Taxonomy" id="652676"/>
    <lineage>
        <taxon>unclassified sequences</taxon>
        <taxon>metagenomes</taxon>
        <taxon>ecological metagenomes</taxon>
    </lineage>
</organism>
<dbReference type="Pfam" id="PF12156">
    <property type="entry name" value="ATPase-cat_bd"/>
    <property type="match status" value="1"/>
</dbReference>
<dbReference type="PROSITE" id="PS50846">
    <property type="entry name" value="HMA_2"/>
    <property type="match status" value="1"/>
</dbReference>
<keyword evidence="13" id="KW-0406">Ion transport</keyword>
<keyword evidence="5" id="KW-0597">Phosphoprotein</keyword>
<keyword evidence="4" id="KW-1003">Cell membrane</keyword>
<dbReference type="Pfam" id="PF00702">
    <property type="entry name" value="Hydrolase"/>
    <property type="match status" value="1"/>
</dbReference>
<reference evidence="17" key="1">
    <citation type="submission" date="2018-06" db="EMBL/GenBank/DDBJ databases">
        <authorList>
            <person name="Zhirakovskaya E."/>
        </authorList>
    </citation>
    <scope>NUCLEOTIDE SEQUENCE</scope>
</reference>
<keyword evidence="8" id="KW-0547">Nucleotide-binding</keyword>
<evidence type="ECO:0000256" key="11">
    <source>
        <dbReference type="ARBA" id="ARBA00022967"/>
    </source>
</evidence>
<feature type="transmembrane region" description="Helical" evidence="15">
    <location>
        <begin position="199"/>
        <end position="220"/>
    </location>
</feature>
<dbReference type="GO" id="GO:0005507">
    <property type="term" value="F:copper ion binding"/>
    <property type="evidence" value="ECO:0007669"/>
    <property type="project" value="TreeGrafter"/>
</dbReference>
<feature type="transmembrane region" description="Helical" evidence="15">
    <location>
        <begin position="788"/>
        <end position="816"/>
    </location>
</feature>
<keyword evidence="12 15" id="KW-1133">Transmembrane helix</keyword>
<comment type="subcellular location">
    <subcellularLocation>
        <location evidence="1">Cell membrane</location>
        <topology evidence="1">Multi-pass membrane protein</topology>
    </subcellularLocation>
</comment>
<dbReference type="EC" id="3.6.3.4" evidence="17"/>
<keyword evidence="7" id="KW-0479">Metal-binding</keyword>
<feature type="domain" description="HMA" evidence="16">
    <location>
        <begin position="115"/>
        <end position="181"/>
    </location>
</feature>
<name>A0A3B0WU39_9ZZZZ</name>
<dbReference type="Pfam" id="PF00403">
    <property type="entry name" value="HMA"/>
    <property type="match status" value="1"/>
</dbReference>
<dbReference type="InterPro" id="IPR023298">
    <property type="entry name" value="ATPase_P-typ_TM_dom_sf"/>
</dbReference>
<evidence type="ECO:0000313" key="17">
    <source>
        <dbReference type="EMBL" id="VAW58931.1"/>
    </source>
</evidence>
<dbReference type="Gene3D" id="3.30.70.100">
    <property type="match status" value="1"/>
</dbReference>
<dbReference type="NCBIfam" id="TIGR01525">
    <property type="entry name" value="ATPase-IB_hvy"/>
    <property type="match status" value="1"/>
</dbReference>
<dbReference type="NCBIfam" id="TIGR01511">
    <property type="entry name" value="ATPase-IB1_Cu"/>
    <property type="match status" value="1"/>
</dbReference>
<dbReference type="PROSITE" id="PS00154">
    <property type="entry name" value="ATPASE_E1_E2"/>
    <property type="match status" value="1"/>
</dbReference>